<keyword evidence="13" id="KW-0819">tRNA processing</keyword>
<dbReference type="PROSITE" id="PS50926">
    <property type="entry name" value="TRAM"/>
    <property type="match status" value="1"/>
</dbReference>
<evidence type="ECO:0000259" key="14">
    <source>
        <dbReference type="PROSITE" id="PS50926"/>
    </source>
</evidence>
<dbReference type="InterPro" id="IPR020612">
    <property type="entry name" value="Methylthiotransferase_CS"/>
</dbReference>
<evidence type="ECO:0000256" key="4">
    <source>
        <dbReference type="ARBA" id="ARBA00022679"/>
    </source>
</evidence>
<dbReference type="PROSITE" id="PS51449">
    <property type="entry name" value="MTTASE_N"/>
    <property type="match status" value="1"/>
</dbReference>
<evidence type="ECO:0000313" key="17">
    <source>
        <dbReference type="EMBL" id="MST97253.1"/>
    </source>
</evidence>
<dbReference type="Pfam" id="PF00919">
    <property type="entry name" value="UPF0004"/>
    <property type="match status" value="1"/>
</dbReference>
<organism evidence="17 18">
    <name type="scientific">Victivallis lenta</name>
    <dbReference type="NCBI Taxonomy" id="2606640"/>
    <lineage>
        <taxon>Bacteria</taxon>
        <taxon>Pseudomonadati</taxon>
        <taxon>Lentisphaerota</taxon>
        <taxon>Lentisphaeria</taxon>
        <taxon>Victivallales</taxon>
        <taxon>Victivallaceae</taxon>
        <taxon>Victivallis</taxon>
    </lineage>
</organism>
<dbReference type="InterPro" id="IPR013848">
    <property type="entry name" value="Methylthiotransferase_N"/>
</dbReference>
<evidence type="ECO:0000256" key="6">
    <source>
        <dbReference type="ARBA" id="ARBA00022723"/>
    </source>
</evidence>
<dbReference type="SFLD" id="SFLDG01082">
    <property type="entry name" value="B12-binding_domain_containing"/>
    <property type="match status" value="1"/>
</dbReference>
<dbReference type="InterPro" id="IPR006638">
    <property type="entry name" value="Elp3/MiaA/NifB-like_rSAM"/>
</dbReference>
<comment type="catalytic activity">
    <reaction evidence="13">
        <text>N(6)-dimethylallyladenosine(37) in tRNA + (sulfur carrier)-SH + AH2 + 2 S-adenosyl-L-methionine = 2-methylsulfanyl-N(6)-dimethylallyladenosine(37) in tRNA + (sulfur carrier)-H + 5'-deoxyadenosine + L-methionine + A + S-adenosyl-L-homocysteine + 2 H(+)</text>
        <dbReference type="Rhea" id="RHEA:37067"/>
        <dbReference type="Rhea" id="RHEA-COMP:10375"/>
        <dbReference type="Rhea" id="RHEA-COMP:10376"/>
        <dbReference type="Rhea" id="RHEA-COMP:14737"/>
        <dbReference type="Rhea" id="RHEA-COMP:14739"/>
        <dbReference type="ChEBI" id="CHEBI:13193"/>
        <dbReference type="ChEBI" id="CHEBI:15378"/>
        <dbReference type="ChEBI" id="CHEBI:17319"/>
        <dbReference type="ChEBI" id="CHEBI:17499"/>
        <dbReference type="ChEBI" id="CHEBI:29917"/>
        <dbReference type="ChEBI" id="CHEBI:57844"/>
        <dbReference type="ChEBI" id="CHEBI:57856"/>
        <dbReference type="ChEBI" id="CHEBI:59789"/>
        <dbReference type="ChEBI" id="CHEBI:64428"/>
        <dbReference type="ChEBI" id="CHEBI:74415"/>
        <dbReference type="ChEBI" id="CHEBI:74417"/>
        <dbReference type="EC" id="2.8.4.3"/>
    </reaction>
</comment>
<keyword evidence="2 13" id="KW-0004">4Fe-4S</keyword>
<dbReference type="PROSITE" id="PS01278">
    <property type="entry name" value="MTTASE_RADICAL"/>
    <property type="match status" value="1"/>
</dbReference>
<dbReference type="GO" id="GO:0046872">
    <property type="term" value="F:metal ion binding"/>
    <property type="evidence" value="ECO:0007669"/>
    <property type="project" value="UniProtKB-KW"/>
</dbReference>
<dbReference type="GO" id="GO:0035597">
    <property type="term" value="F:tRNA-2-methylthio-N(6)-dimethylallyladenosine(37) synthase activity"/>
    <property type="evidence" value="ECO:0007669"/>
    <property type="project" value="UniProtKB-EC"/>
</dbReference>
<dbReference type="InterPro" id="IPR005839">
    <property type="entry name" value="Methylthiotransferase"/>
</dbReference>
<evidence type="ECO:0000256" key="8">
    <source>
        <dbReference type="ARBA" id="ARBA00023014"/>
    </source>
</evidence>
<dbReference type="InterPro" id="IPR002792">
    <property type="entry name" value="TRAM_dom"/>
</dbReference>
<evidence type="ECO:0000256" key="1">
    <source>
        <dbReference type="ARBA" id="ARBA00003234"/>
    </source>
</evidence>
<protein>
    <recommendedName>
        <fullName evidence="10 13">tRNA-2-methylthio-N(6)-dimethylallyladenosine synthase</fullName>
        <ecNumber evidence="9 13">2.8.4.3</ecNumber>
    </recommendedName>
    <alternativeName>
        <fullName evidence="12 13">(Dimethylallyl)adenosine tRNA methylthiotransferase MiaB</fullName>
    </alternativeName>
    <alternativeName>
        <fullName evidence="11 13">tRNA-i(6)A37 methylthiotransferase</fullName>
    </alternativeName>
</protein>
<dbReference type="InterPro" id="IPR023404">
    <property type="entry name" value="rSAM_horseshoe"/>
</dbReference>
<dbReference type="InterPro" id="IPR038135">
    <property type="entry name" value="Methylthiotransferase_N_sf"/>
</dbReference>
<evidence type="ECO:0000256" key="11">
    <source>
        <dbReference type="ARBA" id="ARBA00080698"/>
    </source>
</evidence>
<dbReference type="SFLD" id="SFLDS00029">
    <property type="entry name" value="Radical_SAM"/>
    <property type="match status" value="1"/>
</dbReference>
<keyword evidence="5 13" id="KW-0949">S-adenosyl-L-methionine</keyword>
<dbReference type="SFLD" id="SFLDF00273">
    <property type="entry name" value="(dimethylallyl)adenosine_tRNA"/>
    <property type="match status" value="1"/>
</dbReference>
<evidence type="ECO:0000256" key="9">
    <source>
        <dbReference type="ARBA" id="ARBA00033765"/>
    </source>
</evidence>
<feature type="domain" description="MTTase N-terminal" evidence="15">
    <location>
        <begin position="1"/>
        <end position="117"/>
    </location>
</feature>
<feature type="binding site" evidence="13">
    <location>
        <position position="46"/>
    </location>
    <ligand>
        <name>[4Fe-4S] cluster</name>
        <dbReference type="ChEBI" id="CHEBI:49883"/>
        <label>1</label>
    </ligand>
</feature>
<dbReference type="HAMAP" id="MF_01864">
    <property type="entry name" value="tRNA_metthiotr_MiaB"/>
    <property type="match status" value="1"/>
</dbReference>
<dbReference type="FunFam" id="3.80.30.20:FF:000001">
    <property type="entry name" value="tRNA-2-methylthio-N(6)-dimethylallyladenosine synthase 2"/>
    <property type="match status" value="1"/>
</dbReference>
<dbReference type="SMART" id="SM00729">
    <property type="entry name" value="Elp3"/>
    <property type="match status" value="1"/>
</dbReference>
<keyword evidence="7 13" id="KW-0408">Iron</keyword>
<comment type="caution">
    <text evidence="17">The sequence shown here is derived from an EMBL/GenBank/DDBJ whole genome shotgun (WGS) entry which is preliminary data.</text>
</comment>
<dbReference type="Proteomes" id="UP000435649">
    <property type="component" value="Unassembled WGS sequence"/>
</dbReference>
<dbReference type="PANTHER" id="PTHR43020">
    <property type="entry name" value="CDK5 REGULATORY SUBUNIT-ASSOCIATED PROTEIN 1"/>
    <property type="match status" value="1"/>
</dbReference>
<comment type="subcellular location">
    <subcellularLocation>
        <location evidence="13">Cytoplasm</location>
    </subcellularLocation>
</comment>
<dbReference type="FunFam" id="3.40.50.12160:FF:000003">
    <property type="entry name" value="CDK5 regulatory subunit-associated protein 1"/>
    <property type="match status" value="1"/>
</dbReference>
<comment type="function">
    <text evidence="1 13">Catalyzes the methylthiolation of N6-(dimethylallyl)adenosine (i(6)A), leading to the formation of 2-methylthio-N6-(dimethylallyl)adenosine (ms(2)i(6)A) at position 37 in tRNAs that read codons beginning with uridine.</text>
</comment>
<dbReference type="PANTHER" id="PTHR43020:SF2">
    <property type="entry name" value="MITOCHONDRIAL TRNA METHYLTHIOTRANSFERASE CDK5RAP1"/>
    <property type="match status" value="1"/>
</dbReference>
<dbReference type="Pfam" id="PF01938">
    <property type="entry name" value="TRAM"/>
    <property type="match status" value="1"/>
</dbReference>
<keyword evidence="3 13" id="KW-0963">Cytoplasm</keyword>
<dbReference type="InterPro" id="IPR058240">
    <property type="entry name" value="rSAM_sf"/>
</dbReference>
<feature type="binding site" evidence="13">
    <location>
        <position position="165"/>
    </location>
    <ligand>
        <name>[4Fe-4S] cluster</name>
        <dbReference type="ChEBI" id="CHEBI:49883"/>
        <label>2</label>
        <note>4Fe-4S-S-AdoMet</note>
    </ligand>
</feature>
<keyword evidence="4 13" id="KW-0808">Transferase</keyword>
<feature type="domain" description="Radical SAM core" evidence="16">
    <location>
        <begin position="144"/>
        <end position="380"/>
    </location>
</feature>
<dbReference type="Gene3D" id="3.80.30.20">
    <property type="entry name" value="tm_1862 like domain"/>
    <property type="match status" value="1"/>
</dbReference>
<dbReference type="RefSeq" id="WP_106054159.1">
    <property type="nucleotide sequence ID" value="NZ_CALXOB010000051.1"/>
</dbReference>
<dbReference type="Gene3D" id="3.40.50.12160">
    <property type="entry name" value="Methylthiotransferase, N-terminal domain"/>
    <property type="match status" value="1"/>
</dbReference>
<keyword evidence="18" id="KW-1185">Reference proteome</keyword>
<comment type="cofactor">
    <cofactor evidence="13">
        <name>[4Fe-4S] cluster</name>
        <dbReference type="ChEBI" id="CHEBI:49883"/>
    </cofactor>
    <text evidence="13">Binds 2 [4Fe-4S] clusters. One cluster is coordinated with 3 cysteines and an exchangeable S-adenosyl-L-methionine.</text>
</comment>
<dbReference type="InterPro" id="IPR006463">
    <property type="entry name" value="MiaB_methiolase"/>
</dbReference>
<sequence>MKIHIKTYGCQMNERDSEALAGMLTEAGHVMVDSEEAADVLLFNTCSVREQAERKAKGKIGYMRKLKARKPELVIGALGCMAQRLGNELLNELPHLDFVLGTGQLHTLVPLIESIRADRRQVASITESADVLTGMGSHYRPEGDGMNFKAQIAITRGCNRFCSYCIVPYVRGREISREPADVVAEARELVAGGAKEIMLLGQNVAAYGWGGNVNPPPAGVSPFAELLEELDRIPGLLRIRFTSPYPTYFNDRLIAAIAQSRTVCHNIHLPLQSGSDRILAAMNRQYTADGYRAVAAALRTAMPDVTFSTDVIVGFPGESDEDFRLTRELMNEIGFDNSFIFKYSPRPGAKSAAQEDSVPQEVKEERNALLLADLKTRVEAALRRQVGSVQEVLVEGTSPRNPERWSGRTGTNRVIHFLPEPDLEAGTLRRVKITRAGSVSLFGELVQE</sequence>
<dbReference type="EC" id="2.8.4.3" evidence="9 13"/>
<evidence type="ECO:0000256" key="10">
    <source>
        <dbReference type="ARBA" id="ARBA00068570"/>
    </source>
</evidence>
<dbReference type="GO" id="GO:0005829">
    <property type="term" value="C:cytosol"/>
    <property type="evidence" value="ECO:0007669"/>
    <property type="project" value="TreeGrafter"/>
</dbReference>
<dbReference type="SFLD" id="SFLDG01061">
    <property type="entry name" value="methylthiotransferase"/>
    <property type="match status" value="1"/>
</dbReference>
<evidence type="ECO:0000259" key="15">
    <source>
        <dbReference type="PROSITE" id="PS51449"/>
    </source>
</evidence>
<evidence type="ECO:0000256" key="7">
    <source>
        <dbReference type="ARBA" id="ARBA00023004"/>
    </source>
</evidence>
<dbReference type="EMBL" id="VUNS01000008">
    <property type="protein sequence ID" value="MST97253.1"/>
    <property type="molecule type" value="Genomic_DNA"/>
</dbReference>
<feature type="binding site" evidence="13">
    <location>
        <position position="80"/>
    </location>
    <ligand>
        <name>[4Fe-4S] cluster</name>
        <dbReference type="ChEBI" id="CHEBI:49883"/>
        <label>1</label>
    </ligand>
</feature>
<comment type="subunit">
    <text evidence="13">Monomer.</text>
</comment>
<dbReference type="CDD" id="cd01335">
    <property type="entry name" value="Radical_SAM"/>
    <property type="match status" value="1"/>
</dbReference>
<feature type="domain" description="TRAM" evidence="14">
    <location>
        <begin position="383"/>
        <end position="447"/>
    </location>
</feature>
<feature type="binding site" evidence="13">
    <location>
        <position position="158"/>
    </location>
    <ligand>
        <name>[4Fe-4S] cluster</name>
        <dbReference type="ChEBI" id="CHEBI:49883"/>
        <label>2</label>
        <note>4Fe-4S-S-AdoMet</note>
    </ligand>
</feature>
<reference evidence="17 18" key="1">
    <citation type="submission" date="2019-08" db="EMBL/GenBank/DDBJ databases">
        <title>In-depth cultivation of the pig gut microbiome towards novel bacterial diversity and tailored functional studies.</title>
        <authorList>
            <person name="Wylensek D."/>
            <person name="Hitch T.C.A."/>
            <person name="Clavel T."/>
        </authorList>
    </citation>
    <scope>NUCLEOTIDE SEQUENCE [LARGE SCALE GENOMIC DNA]</scope>
    <source>
        <strain evidence="17 18">BBE-744-WT-12</strain>
    </source>
</reference>
<evidence type="ECO:0000256" key="2">
    <source>
        <dbReference type="ARBA" id="ARBA00022485"/>
    </source>
</evidence>
<proteinExistence type="inferred from homology"/>
<dbReference type="InterPro" id="IPR007197">
    <property type="entry name" value="rSAM"/>
</dbReference>
<evidence type="ECO:0000256" key="3">
    <source>
        <dbReference type="ARBA" id="ARBA00022490"/>
    </source>
</evidence>
<evidence type="ECO:0000256" key="13">
    <source>
        <dbReference type="HAMAP-Rule" id="MF_01864"/>
    </source>
</evidence>
<feature type="binding site" evidence="13">
    <location>
        <position position="162"/>
    </location>
    <ligand>
        <name>[4Fe-4S] cluster</name>
        <dbReference type="ChEBI" id="CHEBI:49883"/>
        <label>2</label>
        <note>4Fe-4S-S-AdoMet</note>
    </ligand>
</feature>
<name>A0A844G259_9BACT</name>
<dbReference type="NCBIfam" id="TIGR00089">
    <property type="entry name" value="MiaB/RimO family radical SAM methylthiotransferase"/>
    <property type="match status" value="1"/>
</dbReference>
<feature type="binding site" evidence="13">
    <location>
        <position position="10"/>
    </location>
    <ligand>
        <name>[4Fe-4S] cluster</name>
        <dbReference type="ChEBI" id="CHEBI:49883"/>
        <label>1</label>
    </ligand>
</feature>
<keyword evidence="8 13" id="KW-0411">Iron-sulfur</keyword>
<gene>
    <name evidence="13 17" type="primary">miaB</name>
    <name evidence="17" type="ORF">FYJ85_09390</name>
</gene>
<dbReference type="SUPFAM" id="SSF102114">
    <property type="entry name" value="Radical SAM enzymes"/>
    <property type="match status" value="1"/>
</dbReference>
<evidence type="ECO:0000313" key="18">
    <source>
        <dbReference type="Proteomes" id="UP000435649"/>
    </source>
</evidence>
<comment type="similarity">
    <text evidence="13">Belongs to the methylthiotransferase family. MiaB subfamily.</text>
</comment>
<evidence type="ECO:0000256" key="5">
    <source>
        <dbReference type="ARBA" id="ARBA00022691"/>
    </source>
</evidence>
<evidence type="ECO:0000256" key="12">
    <source>
        <dbReference type="ARBA" id="ARBA00081141"/>
    </source>
</evidence>
<dbReference type="AlphaFoldDB" id="A0A844G259"/>
<keyword evidence="6 13" id="KW-0479">Metal-binding</keyword>
<dbReference type="PROSITE" id="PS51918">
    <property type="entry name" value="RADICAL_SAM"/>
    <property type="match status" value="1"/>
</dbReference>
<dbReference type="Pfam" id="PF04055">
    <property type="entry name" value="Radical_SAM"/>
    <property type="match status" value="1"/>
</dbReference>
<evidence type="ECO:0000259" key="16">
    <source>
        <dbReference type="PROSITE" id="PS51918"/>
    </source>
</evidence>
<dbReference type="NCBIfam" id="TIGR01574">
    <property type="entry name" value="miaB-methiolase"/>
    <property type="match status" value="1"/>
</dbReference>
<dbReference type="GO" id="GO:0051539">
    <property type="term" value="F:4 iron, 4 sulfur cluster binding"/>
    <property type="evidence" value="ECO:0007669"/>
    <property type="project" value="UniProtKB-UniRule"/>
</dbReference>
<accession>A0A844G259</accession>